<feature type="domain" description="D-isomer specific 2-hydroxyacid dehydrogenase catalytic" evidence="6">
    <location>
        <begin position="43"/>
        <end position="332"/>
    </location>
</feature>
<evidence type="ECO:0000256" key="2">
    <source>
        <dbReference type="ARBA" id="ARBA00023002"/>
    </source>
</evidence>
<gene>
    <name evidence="8" type="ORF">SAMN04488544_2263</name>
</gene>
<dbReference type="RefSeq" id="WP_231918102.1">
    <property type="nucleotide sequence ID" value="NZ_LT629799.1"/>
</dbReference>
<evidence type="ECO:0000313" key="8">
    <source>
        <dbReference type="EMBL" id="SDU93808.1"/>
    </source>
</evidence>
<dbReference type="PROSITE" id="PS00670">
    <property type="entry name" value="D_2_HYDROXYACID_DH_2"/>
    <property type="match status" value="1"/>
</dbReference>
<dbReference type="SUPFAM" id="SSF51735">
    <property type="entry name" value="NAD(P)-binding Rossmann-fold domains"/>
    <property type="match status" value="1"/>
</dbReference>
<dbReference type="InterPro" id="IPR029753">
    <property type="entry name" value="D-isomer_DH_CS"/>
</dbReference>
<feature type="region of interest" description="Disordered" evidence="5">
    <location>
        <begin position="328"/>
        <end position="351"/>
    </location>
</feature>
<keyword evidence="2 4" id="KW-0560">Oxidoreductase</keyword>
<evidence type="ECO:0000256" key="1">
    <source>
        <dbReference type="ARBA" id="ARBA00005854"/>
    </source>
</evidence>
<dbReference type="InterPro" id="IPR006140">
    <property type="entry name" value="D-isomer_DH_NAD-bd"/>
</dbReference>
<dbReference type="AlphaFoldDB" id="A0A1H2MLF2"/>
<organism evidence="8 9">
    <name type="scientific">Microlunatus sagamiharensis</name>
    <dbReference type="NCBI Taxonomy" id="546874"/>
    <lineage>
        <taxon>Bacteria</taxon>
        <taxon>Bacillati</taxon>
        <taxon>Actinomycetota</taxon>
        <taxon>Actinomycetes</taxon>
        <taxon>Propionibacteriales</taxon>
        <taxon>Propionibacteriaceae</taxon>
        <taxon>Microlunatus</taxon>
    </lineage>
</organism>
<evidence type="ECO:0000313" key="9">
    <source>
        <dbReference type="Proteomes" id="UP000198825"/>
    </source>
</evidence>
<dbReference type="InterPro" id="IPR050418">
    <property type="entry name" value="D-iso_2-hydroxyacid_DH_PdxB"/>
</dbReference>
<accession>A0A1H2MLF2</accession>
<dbReference type="GO" id="GO:0016616">
    <property type="term" value="F:oxidoreductase activity, acting on the CH-OH group of donors, NAD or NADP as acceptor"/>
    <property type="evidence" value="ECO:0007669"/>
    <property type="project" value="InterPro"/>
</dbReference>
<keyword evidence="9" id="KW-1185">Reference proteome</keyword>
<evidence type="ECO:0000259" key="7">
    <source>
        <dbReference type="Pfam" id="PF02826"/>
    </source>
</evidence>
<keyword evidence="3" id="KW-0520">NAD</keyword>
<evidence type="ECO:0000256" key="5">
    <source>
        <dbReference type="SAM" id="MobiDB-lite"/>
    </source>
</evidence>
<dbReference type="Pfam" id="PF00389">
    <property type="entry name" value="2-Hacid_dh"/>
    <property type="match status" value="1"/>
</dbReference>
<dbReference type="PROSITE" id="PS00671">
    <property type="entry name" value="D_2_HYDROXYACID_DH_3"/>
    <property type="match status" value="1"/>
</dbReference>
<evidence type="ECO:0000259" key="6">
    <source>
        <dbReference type="Pfam" id="PF00389"/>
    </source>
</evidence>
<dbReference type="PANTHER" id="PTHR43761:SF1">
    <property type="entry name" value="D-ISOMER SPECIFIC 2-HYDROXYACID DEHYDROGENASE CATALYTIC DOMAIN-CONTAINING PROTEIN-RELATED"/>
    <property type="match status" value="1"/>
</dbReference>
<evidence type="ECO:0000256" key="3">
    <source>
        <dbReference type="ARBA" id="ARBA00023027"/>
    </source>
</evidence>
<dbReference type="InterPro" id="IPR043322">
    <property type="entry name" value="CtBP"/>
</dbReference>
<dbReference type="STRING" id="546874.SAMN04488544_2263"/>
<feature type="compositionally biased region" description="Polar residues" evidence="5">
    <location>
        <begin position="342"/>
        <end position="351"/>
    </location>
</feature>
<dbReference type="GO" id="GO:0003714">
    <property type="term" value="F:transcription corepressor activity"/>
    <property type="evidence" value="ECO:0007669"/>
    <property type="project" value="InterPro"/>
</dbReference>
<dbReference type="Gene3D" id="3.40.50.720">
    <property type="entry name" value="NAD(P)-binding Rossmann-like Domain"/>
    <property type="match status" value="2"/>
</dbReference>
<dbReference type="CDD" id="cd05299">
    <property type="entry name" value="CtBP_dh"/>
    <property type="match status" value="1"/>
</dbReference>
<dbReference type="Proteomes" id="UP000198825">
    <property type="component" value="Chromosome I"/>
</dbReference>
<dbReference type="InterPro" id="IPR006139">
    <property type="entry name" value="D-isomer_2_OHA_DH_cat_dom"/>
</dbReference>
<dbReference type="SUPFAM" id="SSF52283">
    <property type="entry name" value="Formate/glycerate dehydrogenase catalytic domain-like"/>
    <property type="match status" value="1"/>
</dbReference>
<evidence type="ECO:0000256" key="4">
    <source>
        <dbReference type="RuleBase" id="RU003719"/>
    </source>
</evidence>
<proteinExistence type="inferred from homology"/>
<sequence>MTIPMTSQPSDPTTGRTTRFVVTDHAFVETAHEAAAAQGVGAAFAVHQCAEAAETTEVVRDADVVFVNFAPIGAEQLAAMAPGATVIRYGVGYDNVDVEAAHRLGVQVANVPDYGVDTVADHAAALLLSLLRRIPLYDRGIRGSTWVAPGDAGPVPSFATTTVGLLGAGRIACSLADRLRPFGFRLLAHDPYADADVVATHGLTLVDRDTLLAESHAISLHLPVTPETRHLVDADLLARVRRGCVVVNTARGALVDEAALAEALVDGRVGGAGLDVFDPEPLAADSPLRSAPNALFTPHAAFYSETSLDNLQRLAAEEAVRAARGEPLRCPVTPVGRPDAGAQTSETGDPK</sequence>
<dbReference type="GO" id="GO:0051287">
    <property type="term" value="F:NAD binding"/>
    <property type="evidence" value="ECO:0007669"/>
    <property type="project" value="InterPro"/>
</dbReference>
<feature type="domain" description="D-isomer specific 2-hydroxyacid dehydrogenase NAD-binding" evidence="7">
    <location>
        <begin position="125"/>
        <end position="301"/>
    </location>
</feature>
<name>A0A1H2MLF2_9ACTN</name>
<comment type="similarity">
    <text evidence="1 4">Belongs to the D-isomer specific 2-hydroxyacid dehydrogenase family.</text>
</comment>
<reference evidence="9" key="1">
    <citation type="submission" date="2016-10" db="EMBL/GenBank/DDBJ databases">
        <authorList>
            <person name="Varghese N."/>
            <person name="Submissions S."/>
        </authorList>
    </citation>
    <scope>NUCLEOTIDE SEQUENCE [LARGE SCALE GENOMIC DNA]</scope>
    <source>
        <strain evidence="9">DSM 21743</strain>
    </source>
</reference>
<dbReference type="EMBL" id="LT629799">
    <property type="protein sequence ID" value="SDU93808.1"/>
    <property type="molecule type" value="Genomic_DNA"/>
</dbReference>
<dbReference type="InterPro" id="IPR036291">
    <property type="entry name" value="NAD(P)-bd_dom_sf"/>
</dbReference>
<dbReference type="PANTHER" id="PTHR43761">
    <property type="entry name" value="D-ISOMER SPECIFIC 2-HYDROXYACID DEHYDROGENASE FAMILY PROTEIN (AFU_ORTHOLOGUE AFUA_1G13630)"/>
    <property type="match status" value="1"/>
</dbReference>
<dbReference type="Pfam" id="PF02826">
    <property type="entry name" value="2-Hacid_dh_C"/>
    <property type="match status" value="1"/>
</dbReference>
<protein>
    <submittedName>
        <fullName evidence="8">D-3-phosphoglycerate dehydrogenase</fullName>
    </submittedName>
</protein>